<dbReference type="AlphaFoldDB" id="Q2W584"/>
<dbReference type="EMBL" id="AP007255">
    <property type="protein sequence ID" value="BAE50991.1"/>
    <property type="molecule type" value="Genomic_DNA"/>
</dbReference>
<reference evidence="1 2" key="1">
    <citation type="journal article" date="2005" name="DNA Res.">
        <title>Complete genome sequence of the facultative anaerobic magnetotactic bacterium Magnetospirillum sp. strain AMB-1.</title>
        <authorList>
            <person name="Matsunaga T."/>
            <person name="Okamura Y."/>
            <person name="Fukuda Y."/>
            <person name="Wahyudi A.T."/>
            <person name="Murase Y."/>
            <person name="Takeyama H."/>
        </authorList>
    </citation>
    <scope>NUCLEOTIDE SEQUENCE [LARGE SCALE GENOMIC DNA]</scope>
    <source>
        <strain evidence="2">ATCC 700264 / AMB-1</strain>
    </source>
</reference>
<protein>
    <submittedName>
        <fullName evidence="1">Uncharacterized protein</fullName>
    </submittedName>
</protein>
<sequence length="139" mass="15371">MHVNRLIKYGWQGKAECRTTSNSRFNPDSASVSGDDPLANCKANATPRILIPRVKAAENFEDILSGIGNADAVIAYGYPPIAVLLFRIDSDQRWAVSVTELDGIADQILKNLHDLHGISHYLRQVTNHNFGTAFLYGFL</sequence>
<dbReference type="KEGG" id="mag:amb2187"/>
<gene>
    <name evidence="1" type="ordered locus">amb2187</name>
</gene>
<dbReference type="HOGENOM" id="CLU_1842712_0_0_5"/>
<evidence type="ECO:0000313" key="2">
    <source>
        <dbReference type="Proteomes" id="UP000007058"/>
    </source>
</evidence>
<keyword evidence="2" id="KW-1185">Reference proteome</keyword>
<proteinExistence type="predicted"/>
<dbReference type="Proteomes" id="UP000007058">
    <property type="component" value="Chromosome"/>
</dbReference>
<organism evidence="1 2">
    <name type="scientific">Paramagnetospirillum magneticum (strain ATCC 700264 / AMB-1)</name>
    <name type="common">Magnetospirillum magneticum</name>
    <dbReference type="NCBI Taxonomy" id="342108"/>
    <lineage>
        <taxon>Bacteria</taxon>
        <taxon>Pseudomonadati</taxon>
        <taxon>Pseudomonadota</taxon>
        <taxon>Alphaproteobacteria</taxon>
        <taxon>Rhodospirillales</taxon>
        <taxon>Magnetospirillaceae</taxon>
        <taxon>Paramagnetospirillum</taxon>
    </lineage>
</organism>
<accession>Q2W584</accession>
<name>Q2W584_PARM1</name>
<evidence type="ECO:0000313" key="1">
    <source>
        <dbReference type="EMBL" id="BAE50991.1"/>
    </source>
</evidence>